<evidence type="ECO:0000313" key="3">
    <source>
        <dbReference type="Proteomes" id="UP000517759"/>
    </source>
</evidence>
<protein>
    <submittedName>
        <fullName evidence="2">Antitoxin VapB</fullName>
    </submittedName>
</protein>
<keyword evidence="4" id="KW-1185">Reference proteome</keyword>
<evidence type="ECO:0000313" key="2">
    <source>
        <dbReference type="EMBL" id="MBB3904260.1"/>
    </source>
</evidence>
<comment type="caution">
    <text evidence="2">The sequence shown here is derived from an EMBL/GenBank/DDBJ whole genome shotgun (WGS) entry which is preliminary data.</text>
</comment>
<dbReference type="Pfam" id="PF07704">
    <property type="entry name" value="PSK_trans_fac"/>
    <property type="match status" value="1"/>
</dbReference>
<gene>
    <name evidence="1" type="ORF">GCM10007884_30670</name>
    <name evidence="2" type="ORF">GGR33_003779</name>
</gene>
<dbReference type="Proteomes" id="UP001156881">
    <property type="component" value="Unassembled WGS sequence"/>
</dbReference>
<organism evidence="2 3">
    <name type="scientific">Methylobacterium brachythecii</name>
    <dbReference type="NCBI Taxonomy" id="1176177"/>
    <lineage>
        <taxon>Bacteria</taxon>
        <taxon>Pseudomonadati</taxon>
        <taxon>Pseudomonadota</taxon>
        <taxon>Alphaproteobacteria</taxon>
        <taxon>Hyphomicrobiales</taxon>
        <taxon>Methylobacteriaceae</taxon>
        <taxon>Methylobacterium</taxon>
    </lineage>
</organism>
<sequence>MPLNIRSEEVNRLADKLASLLKVSKTEAVRIALTNELTLRDKRPSLQERLKPMQEAFAAYPRTGLQADKAIFDEMNGEP</sequence>
<evidence type="ECO:0000313" key="1">
    <source>
        <dbReference type="EMBL" id="GLS45078.1"/>
    </source>
</evidence>
<dbReference type="EMBL" id="BSPG01000018">
    <property type="protein sequence ID" value="GLS45078.1"/>
    <property type="molecule type" value="Genomic_DNA"/>
</dbReference>
<reference evidence="1" key="4">
    <citation type="submission" date="2023-01" db="EMBL/GenBank/DDBJ databases">
        <title>Draft genome sequence of Methylobacterium brachythecii strain NBRC 107710.</title>
        <authorList>
            <person name="Sun Q."/>
            <person name="Mori K."/>
        </authorList>
    </citation>
    <scope>NUCLEOTIDE SEQUENCE</scope>
    <source>
        <strain evidence="1">NBRC 107710</strain>
    </source>
</reference>
<dbReference type="RefSeq" id="WP_183507950.1">
    <property type="nucleotide sequence ID" value="NZ_BSPG01000018.1"/>
</dbReference>
<evidence type="ECO:0000313" key="4">
    <source>
        <dbReference type="Proteomes" id="UP001156881"/>
    </source>
</evidence>
<reference evidence="4" key="2">
    <citation type="journal article" date="2019" name="Int. J. Syst. Evol. Microbiol.">
        <title>The Global Catalogue of Microorganisms (GCM) 10K type strain sequencing project: providing services to taxonomists for standard genome sequencing and annotation.</title>
        <authorList>
            <consortium name="The Broad Institute Genomics Platform"/>
            <consortium name="The Broad Institute Genome Sequencing Center for Infectious Disease"/>
            <person name="Wu L."/>
            <person name="Ma J."/>
        </authorList>
    </citation>
    <scope>NUCLEOTIDE SEQUENCE [LARGE SCALE GENOMIC DNA]</scope>
    <source>
        <strain evidence="4">NBRC 107710</strain>
    </source>
</reference>
<name>A0A7W6ANE1_9HYPH</name>
<proteinExistence type="predicted"/>
<dbReference type="AlphaFoldDB" id="A0A7W6ANE1"/>
<dbReference type="Proteomes" id="UP000517759">
    <property type="component" value="Unassembled WGS sequence"/>
</dbReference>
<reference evidence="2 3" key="3">
    <citation type="submission" date="2020-08" db="EMBL/GenBank/DDBJ databases">
        <title>Genomic Encyclopedia of Type Strains, Phase IV (KMG-IV): sequencing the most valuable type-strain genomes for metagenomic binning, comparative biology and taxonomic classification.</title>
        <authorList>
            <person name="Goeker M."/>
        </authorList>
    </citation>
    <scope>NUCLEOTIDE SEQUENCE [LARGE SCALE GENOMIC DNA]</scope>
    <source>
        <strain evidence="2 3">DSM 24105</strain>
    </source>
</reference>
<dbReference type="EMBL" id="JACIDN010000007">
    <property type="protein sequence ID" value="MBB3904260.1"/>
    <property type="molecule type" value="Genomic_DNA"/>
</dbReference>
<accession>A0A7W6ANE1</accession>
<dbReference type="InterPro" id="IPR011660">
    <property type="entry name" value="VapB-like"/>
</dbReference>
<reference evidence="1" key="1">
    <citation type="journal article" date="2014" name="Int. J. Syst. Evol. Microbiol.">
        <title>Complete genome of a new Firmicutes species belonging to the dominant human colonic microbiota ('Ruminococcus bicirculans') reveals two chromosomes and a selective capacity to utilize plant glucans.</title>
        <authorList>
            <consortium name="NISC Comparative Sequencing Program"/>
            <person name="Wegmann U."/>
            <person name="Louis P."/>
            <person name="Goesmann A."/>
            <person name="Henrissat B."/>
            <person name="Duncan S.H."/>
            <person name="Flint H.J."/>
        </authorList>
    </citation>
    <scope>NUCLEOTIDE SEQUENCE</scope>
    <source>
        <strain evidence="1">NBRC 107710</strain>
    </source>
</reference>